<dbReference type="EMBL" id="FRAD01000004">
    <property type="protein sequence ID" value="SHJ55917.1"/>
    <property type="molecule type" value="Genomic_DNA"/>
</dbReference>
<dbReference type="CDD" id="cd00371">
    <property type="entry name" value="HMA"/>
    <property type="match status" value="1"/>
</dbReference>
<keyword evidence="3" id="KW-1185">Reference proteome</keyword>
<dbReference type="InterPro" id="IPR027256">
    <property type="entry name" value="P-typ_ATPase_IB"/>
</dbReference>
<proteinExistence type="predicted"/>
<dbReference type="GO" id="GO:0019829">
    <property type="term" value="F:ATPase-coupled monoatomic cation transmembrane transporter activity"/>
    <property type="evidence" value="ECO:0007669"/>
    <property type="project" value="InterPro"/>
</dbReference>
<gene>
    <name evidence="2" type="ORF">SAMN02745248_00397</name>
</gene>
<dbReference type="PRINTS" id="PR00941">
    <property type="entry name" value="CDATPASE"/>
</dbReference>
<evidence type="ECO:0000259" key="1">
    <source>
        <dbReference type="PROSITE" id="PS50846"/>
    </source>
</evidence>
<feature type="domain" description="HMA" evidence="1">
    <location>
        <begin position="1"/>
        <end position="65"/>
    </location>
</feature>
<name>A0A1M6KAI8_9CLOT</name>
<dbReference type="AlphaFoldDB" id="A0A1M6KAI8"/>
<evidence type="ECO:0000313" key="3">
    <source>
        <dbReference type="Proteomes" id="UP000183952"/>
    </source>
</evidence>
<dbReference type="OrthoDB" id="7068874at2"/>
<dbReference type="STRING" id="1121331.SAMN02745248_00397"/>
<sequence>MKKVFRLVGLDCANCAAKMERKINAIDGVKEAVVNFMTTKLTMEVEDSNVDEIIKKVEQAIKGVDNNVEMKRA</sequence>
<dbReference type="SUPFAM" id="SSF55008">
    <property type="entry name" value="HMA, heavy metal-associated domain"/>
    <property type="match status" value="1"/>
</dbReference>
<dbReference type="GO" id="GO:0046872">
    <property type="term" value="F:metal ion binding"/>
    <property type="evidence" value="ECO:0007669"/>
    <property type="project" value="InterPro"/>
</dbReference>
<accession>A0A1M6KAI8</accession>
<dbReference type="RefSeq" id="WP_072901739.1">
    <property type="nucleotide sequence ID" value="NZ_FRAD01000004.1"/>
</dbReference>
<reference evidence="2 3" key="1">
    <citation type="submission" date="2016-11" db="EMBL/GenBank/DDBJ databases">
        <authorList>
            <person name="Jaros S."/>
            <person name="Januszkiewicz K."/>
            <person name="Wedrychowicz H."/>
        </authorList>
    </citation>
    <scope>NUCLEOTIDE SEQUENCE [LARGE SCALE GENOMIC DNA]</scope>
    <source>
        <strain evidence="2 3">DSM 3090</strain>
    </source>
</reference>
<dbReference type="Proteomes" id="UP000183952">
    <property type="component" value="Unassembled WGS sequence"/>
</dbReference>
<dbReference type="Gene3D" id="3.30.70.100">
    <property type="match status" value="1"/>
</dbReference>
<dbReference type="InterPro" id="IPR006121">
    <property type="entry name" value="HMA_dom"/>
</dbReference>
<evidence type="ECO:0000313" key="2">
    <source>
        <dbReference type="EMBL" id="SHJ55917.1"/>
    </source>
</evidence>
<organism evidence="2 3">
    <name type="scientific">Hathewaya proteolytica DSM 3090</name>
    <dbReference type="NCBI Taxonomy" id="1121331"/>
    <lineage>
        <taxon>Bacteria</taxon>
        <taxon>Bacillati</taxon>
        <taxon>Bacillota</taxon>
        <taxon>Clostridia</taxon>
        <taxon>Eubacteriales</taxon>
        <taxon>Clostridiaceae</taxon>
        <taxon>Hathewaya</taxon>
    </lineage>
</organism>
<protein>
    <submittedName>
        <fullName evidence="2">Heavy-metal-associated domain-containing protein</fullName>
    </submittedName>
</protein>
<dbReference type="PROSITE" id="PS50846">
    <property type="entry name" value="HMA_2"/>
    <property type="match status" value="1"/>
</dbReference>
<dbReference type="GO" id="GO:0016020">
    <property type="term" value="C:membrane"/>
    <property type="evidence" value="ECO:0007669"/>
    <property type="project" value="InterPro"/>
</dbReference>
<dbReference type="Pfam" id="PF00403">
    <property type="entry name" value="HMA"/>
    <property type="match status" value="1"/>
</dbReference>
<dbReference type="InterPro" id="IPR036163">
    <property type="entry name" value="HMA_dom_sf"/>
</dbReference>